<keyword evidence="1" id="KW-0812">Transmembrane</keyword>
<dbReference type="AlphaFoldDB" id="A0A6C0GPZ8"/>
<keyword evidence="1" id="KW-0472">Membrane</keyword>
<keyword evidence="3" id="KW-1185">Reference proteome</keyword>
<evidence type="ECO:0000313" key="3">
    <source>
        <dbReference type="Proteomes" id="UP000480178"/>
    </source>
</evidence>
<feature type="transmembrane region" description="Helical" evidence="1">
    <location>
        <begin position="7"/>
        <end position="26"/>
    </location>
</feature>
<reference evidence="2 3" key="1">
    <citation type="submission" date="2020-01" db="EMBL/GenBank/DDBJ databases">
        <authorList>
            <person name="Kim M.K."/>
        </authorList>
    </citation>
    <scope>NUCLEOTIDE SEQUENCE [LARGE SCALE GENOMIC DNA]</scope>
    <source>
        <strain evidence="2 3">172606-1</strain>
    </source>
</reference>
<organism evidence="2 3">
    <name type="scientific">Rhodocytophaga rosea</name>
    <dbReference type="NCBI Taxonomy" id="2704465"/>
    <lineage>
        <taxon>Bacteria</taxon>
        <taxon>Pseudomonadati</taxon>
        <taxon>Bacteroidota</taxon>
        <taxon>Cytophagia</taxon>
        <taxon>Cytophagales</taxon>
        <taxon>Rhodocytophagaceae</taxon>
        <taxon>Rhodocytophaga</taxon>
    </lineage>
</organism>
<dbReference type="KEGG" id="rhoz:GXP67_24940"/>
<dbReference type="Proteomes" id="UP000480178">
    <property type="component" value="Chromosome"/>
</dbReference>
<sequence length="70" mass="7797">MKAPVSMRIFFAFMSAMLWTGIYFTGFSVVNWLLYLPAAVSLFAAITGICPSLMVITKLMDLNQKQASIK</sequence>
<accession>A0A6C0GPZ8</accession>
<name>A0A6C0GPZ8_9BACT</name>
<dbReference type="EMBL" id="CP048222">
    <property type="protein sequence ID" value="QHT69662.1"/>
    <property type="molecule type" value="Genomic_DNA"/>
</dbReference>
<gene>
    <name evidence="2" type="ORF">GXP67_24940</name>
</gene>
<evidence type="ECO:0000313" key="2">
    <source>
        <dbReference type="EMBL" id="QHT69662.1"/>
    </source>
</evidence>
<protein>
    <submittedName>
        <fullName evidence="2">DUF2892 domain-containing protein</fullName>
    </submittedName>
</protein>
<evidence type="ECO:0000256" key="1">
    <source>
        <dbReference type="SAM" id="Phobius"/>
    </source>
</evidence>
<proteinExistence type="predicted"/>
<dbReference type="RefSeq" id="WP_162445646.1">
    <property type="nucleotide sequence ID" value="NZ_CP048222.1"/>
</dbReference>
<keyword evidence="1" id="KW-1133">Transmembrane helix</keyword>
<feature type="transmembrane region" description="Helical" evidence="1">
    <location>
        <begin position="32"/>
        <end position="56"/>
    </location>
</feature>